<organism evidence="2 3">
    <name type="scientific">Rattus norvegicus</name>
    <name type="common">Rat</name>
    <dbReference type="NCBI Taxonomy" id="10116"/>
    <lineage>
        <taxon>Eukaryota</taxon>
        <taxon>Metazoa</taxon>
        <taxon>Chordata</taxon>
        <taxon>Craniata</taxon>
        <taxon>Vertebrata</taxon>
        <taxon>Euteleostomi</taxon>
        <taxon>Mammalia</taxon>
        <taxon>Eutheria</taxon>
        <taxon>Euarchontoglires</taxon>
        <taxon>Glires</taxon>
        <taxon>Rodentia</taxon>
        <taxon>Myomorpha</taxon>
        <taxon>Muroidea</taxon>
        <taxon>Muridae</taxon>
        <taxon>Murinae</taxon>
        <taxon>Rattus</taxon>
    </lineage>
</organism>
<evidence type="ECO:0000313" key="2">
    <source>
        <dbReference type="EMBL" id="EDL82240.1"/>
    </source>
</evidence>
<dbReference type="Proteomes" id="UP000234681">
    <property type="component" value="Chromosome 2"/>
</dbReference>
<accession>A6HVV4</accession>
<evidence type="ECO:0000313" key="3">
    <source>
        <dbReference type="Proteomes" id="UP000234681"/>
    </source>
</evidence>
<reference evidence="3" key="1">
    <citation type="submission" date="2005-09" db="EMBL/GenBank/DDBJ databases">
        <authorList>
            <person name="Mural R.J."/>
            <person name="Li P.W."/>
            <person name="Adams M.D."/>
            <person name="Amanatides P.G."/>
            <person name="Baden-Tillson H."/>
            <person name="Barnstead M."/>
            <person name="Chin S.H."/>
            <person name="Dew I."/>
            <person name="Evans C.A."/>
            <person name="Ferriera S."/>
            <person name="Flanigan M."/>
            <person name="Fosler C."/>
            <person name="Glodek A."/>
            <person name="Gu Z."/>
            <person name="Holt R.A."/>
            <person name="Jennings D."/>
            <person name="Kraft C.L."/>
            <person name="Lu F."/>
            <person name="Nguyen T."/>
            <person name="Nusskern D.R."/>
            <person name="Pfannkoch C.M."/>
            <person name="Sitter C."/>
            <person name="Sutton G.G."/>
            <person name="Venter J.C."/>
            <person name="Wang Z."/>
            <person name="Woodage T."/>
            <person name="Zheng X.H."/>
            <person name="Zhong F."/>
        </authorList>
    </citation>
    <scope>NUCLEOTIDE SEQUENCE [LARGE SCALE GENOMIC DNA]</scope>
    <source>
        <strain>BN</strain>
        <strain evidence="3">Sprague-Dawley</strain>
    </source>
</reference>
<proteinExistence type="predicted"/>
<dbReference type="AlphaFoldDB" id="A6HVV4"/>
<name>A6HVV4_RAT</name>
<feature type="compositionally biased region" description="Polar residues" evidence="1">
    <location>
        <begin position="14"/>
        <end position="30"/>
    </location>
</feature>
<evidence type="ECO:0000256" key="1">
    <source>
        <dbReference type="SAM" id="MobiDB-lite"/>
    </source>
</evidence>
<protein>
    <submittedName>
        <fullName evidence="2">RCG28952</fullName>
    </submittedName>
</protein>
<dbReference type="EMBL" id="CH473952">
    <property type="protein sequence ID" value="EDL82240.1"/>
    <property type="molecule type" value="Genomic_DNA"/>
</dbReference>
<feature type="region of interest" description="Disordered" evidence="1">
    <location>
        <begin position="1"/>
        <end position="32"/>
    </location>
</feature>
<gene>
    <name evidence="2" type="ORF">rCG_28952</name>
</gene>
<sequence length="43" mass="4733">MEAKEPVWKRESGKSGQSVATSLLPGTQRSPWLPLQACNDVCF</sequence>
<feature type="compositionally biased region" description="Basic and acidic residues" evidence="1">
    <location>
        <begin position="1"/>
        <end position="13"/>
    </location>
</feature>